<dbReference type="EMBL" id="WSRS01000100">
    <property type="protein sequence ID" value="MVX59636.1"/>
    <property type="molecule type" value="Genomic_DNA"/>
</dbReference>
<dbReference type="GO" id="GO:0016787">
    <property type="term" value="F:hydrolase activity"/>
    <property type="evidence" value="ECO:0007669"/>
    <property type="project" value="UniProtKB-KW"/>
</dbReference>
<dbReference type="AlphaFoldDB" id="A0A7X3KCE6"/>
<dbReference type="Pfam" id="PF13242">
    <property type="entry name" value="Hydrolase_like"/>
    <property type="match status" value="1"/>
</dbReference>
<dbReference type="InterPro" id="IPR036412">
    <property type="entry name" value="HAD-like_sf"/>
</dbReference>
<evidence type="ECO:0000313" key="1">
    <source>
        <dbReference type="EMBL" id="MVX59636.1"/>
    </source>
</evidence>
<comment type="caution">
    <text evidence="1">The sequence shown here is derived from an EMBL/GenBank/DDBJ whole genome shotgun (WGS) entry which is preliminary data.</text>
</comment>
<dbReference type="InterPro" id="IPR023214">
    <property type="entry name" value="HAD_sf"/>
</dbReference>
<dbReference type="SUPFAM" id="SSF56784">
    <property type="entry name" value="HAD-like"/>
    <property type="match status" value="1"/>
</dbReference>
<dbReference type="Gene3D" id="3.40.50.1000">
    <property type="entry name" value="HAD superfamily/HAD-like"/>
    <property type="match status" value="1"/>
</dbReference>
<organism evidence="1 2">
    <name type="scientific">Streptococcus danieliae</name>
    <dbReference type="NCBI Taxonomy" id="747656"/>
    <lineage>
        <taxon>Bacteria</taxon>
        <taxon>Bacillati</taxon>
        <taxon>Bacillota</taxon>
        <taxon>Bacilli</taxon>
        <taxon>Lactobacillales</taxon>
        <taxon>Streptococcaceae</taxon>
        <taxon>Streptococcus</taxon>
    </lineage>
</organism>
<name>A0A7X3KCE6_9STRE</name>
<evidence type="ECO:0000313" key="2">
    <source>
        <dbReference type="Proteomes" id="UP000461595"/>
    </source>
</evidence>
<protein>
    <submittedName>
        <fullName evidence="1">HAD hydrolase-like protein</fullName>
    </submittedName>
</protein>
<accession>A0A7X3KCE6</accession>
<proteinExistence type="predicted"/>
<gene>
    <name evidence="1" type="ORF">E5983_08355</name>
</gene>
<sequence length="73" mass="8392">MFDKATRQFKVIPKETLYIGDSFENDVEGKHKAGWSSVWFNHRHRPAPAGGECLIDFEVHSPQELLEVITGFF</sequence>
<keyword evidence="1" id="KW-0378">Hydrolase</keyword>
<dbReference type="OrthoDB" id="25198at2"/>
<reference evidence="1 2" key="1">
    <citation type="submission" date="2019-12" db="EMBL/GenBank/DDBJ databases">
        <title>Microbes associate with the intestines of laboratory mice.</title>
        <authorList>
            <person name="Navarre W."/>
            <person name="Wong E."/>
        </authorList>
    </citation>
    <scope>NUCLEOTIDE SEQUENCE [LARGE SCALE GENOMIC DNA]</scope>
    <source>
        <strain evidence="1 2">NM51_B2-22</strain>
    </source>
</reference>
<dbReference type="Proteomes" id="UP000461595">
    <property type="component" value="Unassembled WGS sequence"/>
</dbReference>